<gene>
    <name evidence="1" type="ORF">HFRIS_008616</name>
</gene>
<organism evidence="1 2">
    <name type="scientific">Herbaspirillum frisingense GSF30</name>
    <dbReference type="NCBI Taxonomy" id="864073"/>
    <lineage>
        <taxon>Bacteria</taxon>
        <taxon>Pseudomonadati</taxon>
        <taxon>Pseudomonadota</taxon>
        <taxon>Betaproteobacteria</taxon>
        <taxon>Burkholderiales</taxon>
        <taxon>Oxalobacteraceae</taxon>
        <taxon>Herbaspirillum</taxon>
    </lineage>
</organism>
<reference evidence="1 2" key="1">
    <citation type="journal article" date="2013" name="Front. Microbiol.">
        <title>The genome of the endophytic bacterium H. frisingense GSF30(T) identifies diverse strategies in the Herbaspirillum genus to interact with plants.</title>
        <authorList>
            <person name="Straub D."/>
            <person name="Rothballer M."/>
            <person name="Hartmann A."/>
            <person name="Ludewig U."/>
        </authorList>
    </citation>
    <scope>NUCLEOTIDE SEQUENCE [LARGE SCALE GENOMIC DNA]</scope>
    <source>
        <strain evidence="1 2">GSF30</strain>
    </source>
</reference>
<name>A0AAI9IFJ4_9BURK</name>
<dbReference type="InterPro" id="IPR011330">
    <property type="entry name" value="Glyco_hydro/deAcase_b/a-brl"/>
</dbReference>
<accession>A0AAI9IFJ4</accession>
<evidence type="ECO:0008006" key="3">
    <source>
        <dbReference type="Google" id="ProtNLM"/>
    </source>
</evidence>
<dbReference type="EMBL" id="AEEC02000009">
    <property type="protein sequence ID" value="EOA05191.1"/>
    <property type="molecule type" value="Genomic_DNA"/>
</dbReference>
<dbReference type="Proteomes" id="UP000006772">
    <property type="component" value="Unassembled WGS sequence"/>
</dbReference>
<evidence type="ECO:0000313" key="1">
    <source>
        <dbReference type="EMBL" id="EOA05191.1"/>
    </source>
</evidence>
<proteinExistence type="predicted"/>
<dbReference type="RefSeq" id="WP_006462905.1">
    <property type="nucleotide sequence ID" value="NZ_AEEC02000009.1"/>
</dbReference>
<dbReference type="Gene3D" id="3.20.20.370">
    <property type="entry name" value="Glycoside hydrolase/deacetylase"/>
    <property type="match status" value="1"/>
</dbReference>
<dbReference type="SUPFAM" id="SSF88713">
    <property type="entry name" value="Glycoside hydrolase/deacetylase"/>
    <property type="match status" value="1"/>
</dbReference>
<evidence type="ECO:0000313" key="2">
    <source>
        <dbReference type="Proteomes" id="UP000006772"/>
    </source>
</evidence>
<comment type="caution">
    <text evidence="1">The sequence shown here is derived from an EMBL/GenBank/DDBJ whole genome shotgun (WGS) entry which is preliminary data.</text>
</comment>
<protein>
    <recommendedName>
        <fullName evidence="3">Polysaccharide deacetylase</fullName>
    </recommendedName>
</protein>
<dbReference type="AlphaFoldDB" id="A0AAI9IFJ4"/>
<dbReference type="GO" id="GO:0005975">
    <property type="term" value="P:carbohydrate metabolic process"/>
    <property type="evidence" value="ECO:0007669"/>
    <property type="project" value="InterPro"/>
</dbReference>
<sequence length="318" mass="36839">MANRYAMLTVDTEALPKRASGDHVNRLIWGRHANGTAGIREMAEIGDEFNAKHIFFMDMCGAYAYLDELREVVRWLDAAGQDVQLHTHPEYLPKSFWDQHGLSDRPQYMNQYEDDDRAQFVIRHFADLISKETGKPVLSHRAGSFRWNASTIRALKAVDIPLSFNNTVCSVHTGQCIYSVPTNHPFQWSNGVIEVPMTEKRILPKVGKKERWVRLTYPESAYFQFDPWWGRLLLNMISGTPEFAVFLLHSWSLLYWDENGLGSYRDDQRLEGYRKLLRKLTKDYDVITSSEFLDLCARGKIKTDRTVNLDLAELVRQS</sequence>